<accession>A0A9N9ZI09</accession>
<feature type="transmembrane region" description="Helical" evidence="6">
    <location>
        <begin position="171"/>
        <end position="189"/>
    </location>
</feature>
<dbReference type="InterPro" id="IPR002293">
    <property type="entry name" value="AA/rel_permease1"/>
</dbReference>
<organism evidence="7 8">
    <name type="scientific">Clonostachys solani</name>
    <dbReference type="NCBI Taxonomy" id="160281"/>
    <lineage>
        <taxon>Eukaryota</taxon>
        <taxon>Fungi</taxon>
        <taxon>Dikarya</taxon>
        <taxon>Ascomycota</taxon>
        <taxon>Pezizomycotina</taxon>
        <taxon>Sordariomycetes</taxon>
        <taxon>Hypocreomycetidae</taxon>
        <taxon>Hypocreales</taxon>
        <taxon>Bionectriaceae</taxon>
        <taxon>Clonostachys</taxon>
    </lineage>
</organism>
<dbReference type="PROSITE" id="PS00218">
    <property type="entry name" value="AMINO_ACID_PERMEASE_1"/>
    <property type="match status" value="1"/>
</dbReference>
<feature type="transmembrane region" description="Helical" evidence="6">
    <location>
        <begin position="240"/>
        <end position="259"/>
    </location>
</feature>
<feature type="transmembrane region" description="Helical" evidence="6">
    <location>
        <begin position="384"/>
        <end position="402"/>
    </location>
</feature>
<dbReference type="PANTHER" id="PTHR45649">
    <property type="entry name" value="AMINO-ACID PERMEASE BAT1"/>
    <property type="match status" value="1"/>
</dbReference>
<feature type="transmembrane region" description="Helical" evidence="6">
    <location>
        <begin position="201"/>
        <end position="220"/>
    </location>
</feature>
<gene>
    <name evidence="7" type="ORF">CSOL1703_00005918</name>
</gene>
<evidence type="ECO:0008006" key="9">
    <source>
        <dbReference type="Google" id="ProtNLM"/>
    </source>
</evidence>
<feature type="transmembrane region" description="Helical" evidence="6">
    <location>
        <begin position="322"/>
        <end position="347"/>
    </location>
</feature>
<dbReference type="Gene3D" id="1.20.1740.10">
    <property type="entry name" value="Amino acid/polyamine transporter I"/>
    <property type="match status" value="1"/>
</dbReference>
<keyword evidence="3 6" id="KW-0812">Transmembrane</keyword>
<evidence type="ECO:0000256" key="4">
    <source>
        <dbReference type="ARBA" id="ARBA00022989"/>
    </source>
</evidence>
<keyword evidence="5 6" id="KW-0472">Membrane</keyword>
<comment type="caution">
    <text evidence="7">The sequence shown here is derived from an EMBL/GenBank/DDBJ whole genome shotgun (WGS) entry which is preliminary data.</text>
</comment>
<feature type="transmembrane region" description="Helical" evidence="6">
    <location>
        <begin position="408"/>
        <end position="432"/>
    </location>
</feature>
<keyword evidence="8" id="KW-1185">Reference proteome</keyword>
<feature type="transmembrane region" description="Helical" evidence="6">
    <location>
        <begin position="50"/>
        <end position="70"/>
    </location>
</feature>
<dbReference type="Proteomes" id="UP000775872">
    <property type="component" value="Unassembled WGS sequence"/>
</dbReference>
<dbReference type="PIRSF" id="PIRSF006060">
    <property type="entry name" value="AA_transporter"/>
    <property type="match status" value="1"/>
</dbReference>
<reference evidence="7" key="1">
    <citation type="submission" date="2021-10" db="EMBL/GenBank/DDBJ databases">
        <authorList>
            <person name="Piombo E."/>
        </authorList>
    </citation>
    <scope>NUCLEOTIDE SEQUENCE</scope>
</reference>
<proteinExistence type="predicted"/>
<feature type="transmembrane region" description="Helical" evidence="6">
    <location>
        <begin position="280"/>
        <end position="302"/>
    </location>
</feature>
<sequence length="521" mass="56376">MAAQEEKEEKAAHVVRGTTSEANDNQVAHDVLRLAEMGYQQEMSRKFSPLSVLALGFSLTNSWFGLSFSLATGISSGGPVVLIYGLMITATISLAVAISLAELASAYPNSGGQYFWAKVLAPPKYAPIASYLTGWFSFAGSIFTSASIALGMASGIVGLYQLTHPDFVIEAWHVVVTYELFIFFCYFLNTWGKGLPALNKASLYMSLAAFITILIAVPASSPTHQSSRFVFTEFINNTGWEAQGVAFLIGLINANYPFAALDCATHIAEEVKNPERAIPISLLGTVAIGFTTAWTFVISMMFSIQDLDSVLNTPTLVPIIEIFSQAMGTTGAIALETLIILTGVGCLATCHTWQARLCWSFSRDNGLPFSSHLSKVNQTLDVPLVAHTVGVVLNALTGLLYLGSSVAFNSLVGATIALLYISYSIPVACQLFRGREKTQRGPFWFGHVGFISNIILLIWTAYSVIIYALPAVMPVEAGNMNYVCAVYVLIFLVVMLDWLLRGRKTYKGSAHEPVLDGVPMA</sequence>
<evidence type="ECO:0000256" key="2">
    <source>
        <dbReference type="ARBA" id="ARBA00022448"/>
    </source>
</evidence>
<dbReference type="GO" id="GO:0016020">
    <property type="term" value="C:membrane"/>
    <property type="evidence" value="ECO:0007669"/>
    <property type="project" value="UniProtKB-SubCell"/>
</dbReference>
<evidence type="ECO:0000256" key="1">
    <source>
        <dbReference type="ARBA" id="ARBA00004141"/>
    </source>
</evidence>
<dbReference type="AlphaFoldDB" id="A0A9N9ZI09"/>
<dbReference type="GO" id="GO:0015101">
    <property type="term" value="F:organic cation transmembrane transporter activity"/>
    <property type="evidence" value="ECO:0007669"/>
    <property type="project" value="UniProtKB-ARBA"/>
</dbReference>
<evidence type="ECO:0000256" key="5">
    <source>
        <dbReference type="ARBA" id="ARBA00023136"/>
    </source>
</evidence>
<comment type="subcellular location">
    <subcellularLocation>
        <location evidence="1">Membrane</location>
        <topology evidence="1">Multi-pass membrane protein</topology>
    </subcellularLocation>
</comment>
<dbReference type="EMBL" id="CABFOC020000063">
    <property type="protein sequence ID" value="CAH0055984.1"/>
    <property type="molecule type" value="Genomic_DNA"/>
</dbReference>
<evidence type="ECO:0000256" key="6">
    <source>
        <dbReference type="SAM" id="Phobius"/>
    </source>
</evidence>
<feature type="transmembrane region" description="Helical" evidence="6">
    <location>
        <begin position="444"/>
        <end position="468"/>
    </location>
</feature>
<dbReference type="FunFam" id="1.20.1740.10:FF:000046">
    <property type="entry name" value="Amino-acid permease, putative"/>
    <property type="match status" value="1"/>
</dbReference>
<name>A0A9N9ZI09_9HYPO</name>
<dbReference type="Pfam" id="PF13520">
    <property type="entry name" value="AA_permease_2"/>
    <property type="match status" value="1"/>
</dbReference>
<feature type="transmembrane region" description="Helical" evidence="6">
    <location>
        <begin position="82"/>
        <end position="107"/>
    </location>
</feature>
<dbReference type="GO" id="GO:0006865">
    <property type="term" value="P:amino acid transport"/>
    <property type="evidence" value="ECO:0007669"/>
    <property type="project" value="InterPro"/>
</dbReference>
<dbReference type="OrthoDB" id="2417308at2759"/>
<keyword evidence="2" id="KW-0813">Transport</keyword>
<keyword evidence="4 6" id="KW-1133">Transmembrane helix</keyword>
<evidence type="ECO:0000313" key="8">
    <source>
        <dbReference type="Proteomes" id="UP000775872"/>
    </source>
</evidence>
<evidence type="ECO:0000313" key="7">
    <source>
        <dbReference type="EMBL" id="CAH0055984.1"/>
    </source>
</evidence>
<dbReference type="InterPro" id="IPR004840">
    <property type="entry name" value="Amino_acid_permease_CS"/>
</dbReference>
<feature type="transmembrane region" description="Helical" evidence="6">
    <location>
        <begin position="128"/>
        <end position="151"/>
    </location>
</feature>
<feature type="transmembrane region" description="Helical" evidence="6">
    <location>
        <begin position="480"/>
        <end position="500"/>
    </location>
</feature>
<protein>
    <recommendedName>
        <fullName evidence="9">Choline transport protein</fullName>
    </recommendedName>
</protein>
<dbReference type="PANTHER" id="PTHR45649:SF7">
    <property type="entry name" value="CHOLINE TRANSPORT PROTEIN"/>
    <property type="match status" value="1"/>
</dbReference>
<evidence type="ECO:0000256" key="3">
    <source>
        <dbReference type="ARBA" id="ARBA00022692"/>
    </source>
</evidence>